<evidence type="ECO:0000313" key="15">
    <source>
        <dbReference type="Proteomes" id="UP001629953"/>
    </source>
</evidence>
<keyword evidence="5 14" id="KW-0808">Transferase</keyword>
<evidence type="ECO:0000256" key="8">
    <source>
        <dbReference type="ARBA" id="ARBA00022840"/>
    </source>
</evidence>
<keyword evidence="15" id="KW-1185">Reference proteome</keyword>
<comment type="similarity">
    <text evidence="2">Belongs to the HPPK family.</text>
</comment>
<keyword evidence="6" id="KW-0547">Nucleotide-binding</keyword>
<name>A0ABW9GB49_9GAMM</name>
<evidence type="ECO:0000256" key="11">
    <source>
        <dbReference type="ARBA" id="ARBA00029766"/>
    </source>
</evidence>
<comment type="pathway">
    <text evidence="1">Cofactor biosynthesis; tetrahydrofolate biosynthesis; 2-amino-4-hydroxy-6-hydroxymethyl-7,8-dihydropteridine diphosphate from 7,8-dihydroneopterin triphosphate: step 4/4.</text>
</comment>
<gene>
    <name evidence="14" type="primary">folK</name>
    <name evidence="14" type="ORF">ABUE30_16400</name>
</gene>
<keyword evidence="7" id="KW-0418">Kinase</keyword>
<evidence type="ECO:0000256" key="2">
    <source>
        <dbReference type="ARBA" id="ARBA00005810"/>
    </source>
</evidence>
<evidence type="ECO:0000256" key="5">
    <source>
        <dbReference type="ARBA" id="ARBA00022679"/>
    </source>
</evidence>
<dbReference type="PROSITE" id="PS00794">
    <property type="entry name" value="HPPK"/>
    <property type="match status" value="1"/>
</dbReference>
<dbReference type="EMBL" id="JBEQCT010000009">
    <property type="protein sequence ID" value="MFM2486614.1"/>
    <property type="molecule type" value="Genomic_DNA"/>
</dbReference>
<dbReference type="InterPro" id="IPR000550">
    <property type="entry name" value="Hppk"/>
</dbReference>
<evidence type="ECO:0000256" key="12">
    <source>
        <dbReference type="ARBA" id="ARBA00033413"/>
    </source>
</evidence>
<sequence>MQRCYIGLGSNLASPHQQLVAAIAALAQLKQCQIFAVSGLYASKPMGPQDQPDYLNAVLSLDTTLTPLALLDATQHIEQNQGRVRKAQRWGPRTLDLDILLFGQETLDLPRLTVPHYGLEQREFVLIPLAEIAPELVLPNGKSVRELATRIPTNRLYCSLSAKQWVNGTSAAFIDN</sequence>
<evidence type="ECO:0000256" key="1">
    <source>
        <dbReference type="ARBA" id="ARBA00005051"/>
    </source>
</evidence>
<feature type="domain" description="7,8-dihydro-6-hydroxymethylpterin-pyrophosphokinase" evidence="13">
    <location>
        <begin position="89"/>
        <end position="100"/>
    </location>
</feature>
<comment type="caution">
    <text evidence="14">The sequence shown here is derived from an EMBL/GenBank/DDBJ whole genome shotgun (WGS) entry which is preliminary data.</text>
</comment>
<comment type="function">
    <text evidence="10">Catalyzes the transfer of pyrophosphate from adenosine triphosphate (ATP) to 6-hydroxymethyl-7,8-dihydropterin, an enzymatic step in folate biosynthesis pathway.</text>
</comment>
<evidence type="ECO:0000256" key="3">
    <source>
        <dbReference type="ARBA" id="ARBA00013253"/>
    </source>
</evidence>
<reference evidence="14 15" key="1">
    <citation type="journal article" date="2013" name="Int. J. Syst. Evol. Microbiol.">
        <title>Celerinatantimonas yamalensis sp. nov., a cold-adapted diazotrophic bacterium from a cold permafrost brine.</title>
        <authorList>
            <person name="Shcherbakova V."/>
            <person name="Chuvilskaya N."/>
            <person name="Rivkina E."/>
            <person name="Demidov N."/>
            <person name="Uchaeva V."/>
            <person name="Suetin S."/>
            <person name="Suzina N."/>
            <person name="Gilichinsky D."/>
        </authorList>
    </citation>
    <scope>NUCLEOTIDE SEQUENCE [LARGE SCALE GENOMIC DNA]</scope>
    <source>
        <strain evidence="14 15">C7</strain>
    </source>
</reference>
<organism evidence="14 15">
    <name type="scientific">Celerinatantimonas yamalensis</name>
    <dbReference type="NCBI Taxonomy" id="559956"/>
    <lineage>
        <taxon>Bacteria</taxon>
        <taxon>Pseudomonadati</taxon>
        <taxon>Pseudomonadota</taxon>
        <taxon>Gammaproteobacteria</taxon>
        <taxon>Celerinatantimonadaceae</taxon>
        <taxon>Celerinatantimonas</taxon>
    </lineage>
</organism>
<dbReference type="Gene3D" id="3.30.70.560">
    <property type="entry name" value="7,8-Dihydro-6-hydroxymethylpterin-pyrophosphokinase HPPK"/>
    <property type="match status" value="1"/>
</dbReference>
<evidence type="ECO:0000256" key="4">
    <source>
        <dbReference type="ARBA" id="ARBA00016218"/>
    </source>
</evidence>
<dbReference type="CDD" id="cd00483">
    <property type="entry name" value="HPPK"/>
    <property type="match status" value="1"/>
</dbReference>
<protein>
    <recommendedName>
        <fullName evidence="4">2-amino-4-hydroxy-6-hydroxymethyldihydropteridine pyrophosphokinase</fullName>
        <ecNumber evidence="3">2.7.6.3</ecNumber>
    </recommendedName>
    <alternativeName>
        <fullName evidence="11">6-hydroxymethyl-7,8-dihydropterin pyrophosphokinase</fullName>
    </alternativeName>
    <alternativeName>
        <fullName evidence="12">7,8-dihydro-6-hydroxymethylpterin-pyrophosphokinase</fullName>
    </alternativeName>
</protein>
<evidence type="ECO:0000256" key="6">
    <source>
        <dbReference type="ARBA" id="ARBA00022741"/>
    </source>
</evidence>
<evidence type="ECO:0000313" key="14">
    <source>
        <dbReference type="EMBL" id="MFM2486614.1"/>
    </source>
</evidence>
<dbReference type="GO" id="GO:0003848">
    <property type="term" value="F:2-amino-4-hydroxy-6-hydroxymethyldihydropteridine diphosphokinase activity"/>
    <property type="evidence" value="ECO:0007669"/>
    <property type="project" value="UniProtKB-EC"/>
</dbReference>
<dbReference type="NCBIfam" id="TIGR01498">
    <property type="entry name" value="folK"/>
    <property type="match status" value="1"/>
</dbReference>
<proteinExistence type="inferred from homology"/>
<evidence type="ECO:0000256" key="10">
    <source>
        <dbReference type="ARBA" id="ARBA00029409"/>
    </source>
</evidence>
<dbReference type="InterPro" id="IPR035907">
    <property type="entry name" value="Hppk_sf"/>
</dbReference>
<dbReference type="PANTHER" id="PTHR43071:SF1">
    <property type="entry name" value="2-AMINO-4-HYDROXY-6-HYDROXYMETHYLDIHYDROPTERIDINE PYROPHOSPHOKINASE"/>
    <property type="match status" value="1"/>
</dbReference>
<accession>A0ABW9GB49</accession>
<dbReference type="SUPFAM" id="SSF55083">
    <property type="entry name" value="6-hydroxymethyl-7,8-dihydropterin pyrophosphokinase, HPPK"/>
    <property type="match status" value="1"/>
</dbReference>
<evidence type="ECO:0000259" key="13">
    <source>
        <dbReference type="PROSITE" id="PS00794"/>
    </source>
</evidence>
<dbReference type="PANTHER" id="PTHR43071">
    <property type="entry name" value="2-AMINO-4-HYDROXY-6-HYDROXYMETHYLDIHYDROPTERIDINE PYROPHOSPHOKINASE"/>
    <property type="match status" value="1"/>
</dbReference>
<dbReference type="Proteomes" id="UP001629953">
    <property type="component" value="Unassembled WGS sequence"/>
</dbReference>
<evidence type="ECO:0000256" key="7">
    <source>
        <dbReference type="ARBA" id="ARBA00022777"/>
    </source>
</evidence>
<dbReference type="Pfam" id="PF01288">
    <property type="entry name" value="HPPK"/>
    <property type="match status" value="1"/>
</dbReference>
<evidence type="ECO:0000256" key="9">
    <source>
        <dbReference type="ARBA" id="ARBA00022909"/>
    </source>
</evidence>
<dbReference type="EC" id="2.7.6.3" evidence="3"/>
<dbReference type="RefSeq" id="WP_408624914.1">
    <property type="nucleotide sequence ID" value="NZ_JBEQCT010000009.1"/>
</dbReference>
<keyword evidence="8" id="KW-0067">ATP-binding</keyword>
<keyword evidence="9" id="KW-0289">Folate biosynthesis</keyword>